<feature type="domain" description="Amidohydrolase-related" evidence="8">
    <location>
        <begin position="51"/>
        <end position="373"/>
    </location>
</feature>
<dbReference type="Gene3D" id="3.20.20.140">
    <property type="entry name" value="Metal-dependent hydrolases"/>
    <property type="match status" value="1"/>
</dbReference>
<keyword evidence="2 7" id="KW-0479">Metal-binding</keyword>
<dbReference type="Pfam" id="PF01979">
    <property type="entry name" value="Amidohydro_1"/>
    <property type="match status" value="1"/>
</dbReference>
<accession>A0AA96LFL6</accession>
<evidence type="ECO:0000313" key="10">
    <source>
        <dbReference type="Proteomes" id="UP001305702"/>
    </source>
</evidence>
<feature type="binding site" evidence="7">
    <location>
        <position position="221"/>
    </location>
    <ligand>
        <name>Zn(2+)</name>
        <dbReference type="ChEBI" id="CHEBI:29105"/>
    </ligand>
</feature>
<keyword evidence="10" id="KW-1185">Reference proteome</keyword>
<feature type="binding site" evidence="6">
    <location>
        <begin position="224"/>
        <end position="225"/>
    </location>
    <ligand>
        <name>substrate</name>
    </ligand>
</feature>
<feature type="binding site" evidence="7">
    <location>
        <position position="200"/>
    </location>
    <ligand>
        <name>Zn(2+)</name>
        <dbReference type="ChEBI" id="CHEBI:29105"/>
    </ligand>
</feature>
<evidence type="ECO:0000256" key="6">
    <source>
        <dbReference type="PIRSR" id="PIRSR038994-2"/>
    </source>
</evidence>
<keyword evidence="4" id="KW-0119">Carbohydrate metabolism</keyword>
<reference evidence="9 10" key="1">
    <citation type="submission" date="2022-02" db="EMBL/GenBank/DDBJ databases">
        <title>Paenibacillus sp. MBLB1776 Whole Genome Shotgun Sequencing.</title>
        <authorList>
            <person name="Hwang C.Y."/>
            <person name="Cho E.-S."/>
            <person name="Seo M.-J."/>
        </authorList>
    </citation>
    <scope>NUCLEOTIDE SEQUENCE [LARGE SCALE GENOMIC DNA]</scope>
    <source>
        <strain evidence="9 10">MBLB1776</strain>
    </source>
</reference>
<dbReference type="EMBL" id="CP130318">
    <property type="protein sequence ID" value="WNQ12405.1"/>
    <property type="molecule type" value="Genomic_DNA"/>
</dbReference>
<proteinExistence type="inferred from homology"/>
<sequence>MGTPFTIRARHYRTNEAVEVTVQKGKIARMQACDPQAEGSGPSDREPLPFLAPGLVDLQINGYRGLDFNEFPMDPQRVMAATEALWKEGVTTYYPTVTTNADERIETAMSTIAEACEAYRECARCIAGIHLEGPFLSPEDGARGAHSLAFTKAPDWEQFQRWQEAANGRIRLLTLSPEWPDAASFIARCTASGVKVSIGHTAAAPEQIREAVLAGATMSTHFGNGAHLTLPRHPNYLWEQLANDALWTCLIADGFHIPDSFIKVVMKTKGHQAMLVSDAVHLSGLAPGPYHSHGRIHVVKTEEGRIHLRDNPELLAGSGQMLPWGIEHLVNNGLAGLPEAWDMASIRPSLFMDLPTKTGLDVGAPADFVLFDWDRTRIRLLDTYKDGRRMPL</sequence>
<dbReference type="PANTHER" id="PTHR11113">
    <property type="entry name" value="N-ACETYLGLUCOSAMINE-6-PHOSPHATE DEACETYLASE"/>
    <property type="match status" value="1"/>
</dbReference>
<dbReference type="GO" id="GO:0046872">
    <property type="term" value="F:metal ion binding"/>
    <property type="evidence" value="ECO:0007669"/>
    <property type="project" value="UniProtKB-KW"/>
</dbReference>
<dbReference type="InterPro" id="IPR003764">
    <property type="entry name" value="GlcNAc_6-P_deAcase"/>
</dbReference>
<evidence type="ECO:0000313" key="9">
    <source>
        <dbReference type="EMBL" id="WNQ12405.1"/>
    </source>
</evidence>
<evidence type="ECO:0000256" key="2">
    <source>
        <dbReference type="ARBA" id="ARBA00022723"/>
    </source>
</evidence>
<feature type="active site" description="Proton donor/acceptor" evidence="5">
    <location>
        <position position="278"/>
    </location>
</feature>
<feature type="binding site" evidence="6">
    <location>
        <position position="232"/>
    </location>
    <ligand>
        <name>substrate</name>
    </ligand>
</feature>
<dbReference type="InterPro" id="IPR032466">
    <property type="entry name" value="Metal_Hydrolase"/>
</dbReference>
<evidence type="ECO:0000256" key="5">
    <source>
        <dbReference type="PIRSR" id="PIRSR038994-1"/>
    </source>
</evidence>
<evidence type="ECO:0000256" key="1">
    <source>
        <dbReference type="ARBA" id="ARBA00010716"/>
    </source>
</evidence>
<feature type="binding site" evidence="6">
    <location>
        <position position="145"/>
    </location>
    <ligand>
        <name>substrate</name>
    </ligand>
</feature>
<dbReference type="Proteomes" id="UP001305702">
    <property type="component" value="Chromosome"/>
</dbReference>
<keyword evidence="3 4" id="KW-0378">Hydrolase</keyword>
<evidence type="ECO:0000256" key="3">
    <source>
        <dbReference type="ARBA" id="ARBA00022801"/>
    </source>
</evidence>
<dbReference type="GO" id="GO:0008448">
    <property type="term" value="F:N-acetylglucosamine-6-phosphate deacetylase activity"/>
    <property type="evidence" value="ECO:0007669"/>
    <property type="project" value="InterPro"/>
</dbReference>
<evidence type="ECO:0000259" key="8">
    <source>
        <dbReference type="Pfam" id="PF01979"/>
    </source>
</evidence>
<name>A0AA96LFL6_9BACL</name>
<evidence type="ECO:0000256" key="4">
    <source>
        <dbReference type="PIRNR" id="PIRNR038994"/>
    </source>
</evidence>
<organism evidence="9 10">
    <name type="scientific">Paenibacillus aurantius</name>
    <dbReference type="NCBI Taxonomy" id="2918900"/>
    <lineage>
        <taxon>Bacteria</taxon>
        <taxon>Bacillati</taxon>
        <taxon>Bacillota</taxon>
        <taxon>Bacilli</taxon>
        <taxon>Bacillales</taxon>
        <taxon>Paenibacillaceae</taxon>
        <taxon>Paenibacillus</taxon>
    </lineage>
</organism>
<comment type="cofactor">
    <cofactor evidence="7">
        <name>a divalent metal cation</name>
        <dbReference type="ChEBI" id="CHEBI:60240"/>
    </cofactor>
    <text evidence="7">Binds 1 divalent metal cation per subunit.</text>
</comment>
<dbReference type="InterPro" id="IPR006680">
    <property type="entry name" value="Amidohydro-rel"/>
</dbReference>
<dbReference type="SUPFAM" id="SSF51556">
    <property type="entry name" value="Metallo-dependent hydrolases"/>
    <property type="match status" value="1"/>
</dbReference>
<feature type="binding site" evidence="6">
    <location>
        <begin position="315"/>
        <end position="317"/>
    </location>
    <ligand>
        <name>substrate</name>
    </ligand>
</feature>
<feature type="binding site" evidence="6">
    <location>
        <position position="256"/>
    </location>
    <ligand>
        <name>substrate</name>
    </ligand>
</feature>
<dbReference type="PANTHER" id="PTHR11113:SF14">
    <property type="entry name" value="N-ACETYLGLUCOSAMINE-6-PHOSPHATE DEACETYLASE"/>
    <property type="match status" value="1"/>
</dbReference>
<protein>
    <submittedName>
        <fullName evidence="9">Amidohydrolase family protein</fullName>
    </submittedName>
</protein>
<evidence type="ECO:0000256" key="7">
    <source>
        <dbReference type="PIRSR" id="PIRSR038994-3"/>
    </source>
</evidence>
<dbReference type="AlphaFoldDB" id="A0AA96LFL6"/>
<comment type="similarity">
    <text evidence="1 4">Belongs to the metallo-dependent hydrolases superfamily. NagA family.</text>
</comment>
<dbReference type="RefSeq" id="WP_315606182.1">
    <property type="nucleotide sequence ID" value="NZ_CP130318.1"/>
</dbReference>
<dbReference type="GO" id="GO:0006046">
    <property type="term" value="P:N-acetylglucosamine catabolic process"/>
    <property type="evidence" value="ECO:0007669"/>
    <property type="project" value="TreeGrafter"/>
</dbReference>
<gene>
    <name evidence="9" type="ORF">MJA45_04975</name>
</gene>
<dbReference type="KEGG" id="paun:MJA45_04975"/>
<dbReference type="PIRSF" id="PIRSF038994">
    <property type="entry name" value="NagA"/>
    <property type="match status" value="1"/>
</dbReference>
<feature type="binding site" evidence="7">
    <location>
        <position position="132"/>
    </location>
    <ligand>
        <name>Zn(2+)</name>
        <dbReference type="ChEBI" id="CHEBI:29105"/>
    </ligand>
</feature>